<reference evidence="2" key="4">
    <citation type="submission" date="2024-05" db="EMBL/GenBank/DDBJ databases">
        <authorList>
            <person name="Sun Q."/>
            <person name="Zhou Y."/>
        </authorList>
    </citation>
    <scope>NUCLEOTIDE SEQUENCE</scope>
    <source>
        <strain evidence="2">CGMCC 1.11013</strain>
    </source>
</reference>
<gene>
    <name evidence="3" type="ORF">BG57_10905</name>
    <name evidence="2" type="ORF">GCM10010985_34100</name>
</gene>
<reference evidence="2" key="1">
    <citation type="journal article" date="2014" name="Int. J. Syst. Evol. Microbiol.">
        <title>Complete genome of a new Firmicutes species belonging to the dominant human colonic microbiota ('Ruminococcus bicirculans') reveals two chromosomes and a selective capacity to utilize plant glucans.</title>
        <authorList>
            <consortium name="NISC Comparative Sequencing Program"/>
            <person name="Wegmann U."/>
            <person name="Louis P."/>
            <person name="Goesmann A."/>
            <person name="Henrissat B."/>
            <person name="Duncan S.H."/>
            <person name="Flint H.J."/>
        </authorList>
    </citation>
    <scope>NUCLEOTIDE SEQUENCE</scope>
    <source>
        <strain evidence="2">CGMCC 1.11013</strain>
    </source>
</reference>
<evidence type="ECO:0008006" key="6">
    <source>
        <dbReference type="Google" id="ProtNLM"/>
    </source>
</evidence>
<dbReference type="STRING" id="1071679.BG57_10905"/>
<feature type="transmembrane region" description="Helical" evidence="1">
    <location>
        <begin position="100"/>
        <end position="118"/>
    </location>
</feature>
<proteinExistence type="predicted"/>
<dbReference type="Proteomes" id="UP000027439">
    <property type="component" value="Unassembled WGS sequence"/>
</dbReference>
<evidence type="ECO:0000313" key="2">
    <source>
        <dbReference type="EMBL" id="GGD76711.1"/>
    </source>
</evidence>
<evidence type="ECO:0000313" key="4">
    <source>
        <dbReference type="Proteomes" id="UP000027439"/>
    </source>
</evidence>
<keyword evidence="5" id="KW-1185">Reference proteome</keyword>
<comment type="caution">
    <text evidence="3">The sequence shown here is derived from an EMBL/GenBank/DDBJ whole genome shotgun (WGS) entry which is preliminary data.</text>
</comment>
<dbReference type="Proteomes" id="UP000597138">
    <property type="component" value="Unassembled WGS sequence"/>
</dbReference>
<organism evidence="3 4">
    <name type="scientific">Caballeronia grimmiae</name>
    <dbReference type="NCBI Taxonomy" id="1071679"/>
    <lineage>
        <taxon>Bacteria</taxon>
        <taxon>Pseudomonadati</taxon>
        <taxon>Pseudomonadota</taxon>
        <taxon>Betaproteobacteria</taxon>
        <taxon>Burkholderiales</taxon>
        <taxon>Burkholderiaceae</taxon>
        <taxon>Caballeronia</taxon>
    </lineage>
</organism>
<evidence type="ECO:0000313" key="3">
    <source>
        <dbReference type="EMBL" id="KDR36872.1"/>
    </source>
</evidence>
<sequence length="211" mass="23268">MKARISTRGLLYDFVTVYMEAAEQHVMHLVARYAAVLGIAPPTVRLAASHNGPCYEPLFNRIEVDAPTLALPEPLLCLVLAHEVGHATQRSVLLFDLAKTVFRVTALIAGPCIMFAAWPGEDLWRVSIPGALFAILVTLLFPTWRTRTVQRAKALEFDADAKAATLCGARIALEAMEIMAKRGRIDATRLNVMRERCAHAEDAKEAKSTCR</sequence>
<keyword evidence="1" id="KW-0812">Transmembrane</keyword>
<dbReference type="EMBL" id="JFHE01000002">
    <property type="protein sequence ID" value="KDR36872.1"/>
    <property type="molecule type" value="Genomic_DNA"/>
</dbReference>
<dbReference type="AlphaFoldDB" id="A0A069P8M9"/>
<dbReference type="EMBL" id="BMEG01000005">
    <property type="protein sequence ID" value="GGD76711.1"/>
    <property type="molecule type" value="Genomic_DNA"/>
</dbReference>
<reference evidence="5" key="3">
    <citation type="journal article" date="2019" name="Int. J. Syst. Evol. Microbiol.">
        <title>The Global Catalogue of Microorganisms (GCM) 10K type strain sequencing project: providing services to taxonomists for standard genome sequencing and annotation.</title>
        <authorList>
            <consortium name="The Broad Institute Genomics Platform"/>
            <consortium name="The Broad Institute Genome Sequencing Center for Infectious Disease"/>
            <person name="Wu L."/>
            <person name="Ma J."/>
        </authorList>
    </citation>
    <scope>NUCLEOTIDE SEQUENCE [LARGE SCALE GENOMIC DNA]</scope>
    <source>
        <strain evidence="5">CGMCC 1.11013</strain>
    </source>
</reference>
<name>A0A069P8M9_9BURK</name>
<dbReference type="eggNOG" id="ENOG5032P6X">
    <property type="taxonomic scope" value="Bacteria"/>
</dbReference>
<evidence type="ECO:0000256" key="1">
    <source>
        <dbReference type="SAM" id="Phobius"/>
    </source>
</evidence>
<reference evidence="3 4" key="2">
    <citation type="submission" date="2014-03" db="EMBL/GenBank/DDBJ databases">
        <title>Draft Genome Sequences of Four Burkholderia Strains.</title>
        <authorList>
            <person name="Liu X.Y."/>
            <person name="Li C.X."/>
            <person name="Xu J.H."/>
        </authorList>
    </citation>
    <scope>NUCLEOTIDE SEQUENCE [LARGE SCALE GENOMIC DNA]</scope>
    <source>
        <strain evidence="3 4">R27</strain>
    </source>
</reference>
<keyword evidence="1" id="KW-0472">Membrane</keyword>
<keyword evidence="1" id="KW-1133">Transmembrane helix</keyword>
<feature type="transmembrane region" description="Helical" evidence="1">
    <location>
        <begin position="124"/>
        <end position="144"/>
    </location>
</feature>
<protein>
    <recommendedName>
        <fullName evidence="6">Peptidase M48 domain-containing protein</fullName>
    </recommendedName>
</protein>
<evidence type="ECO:0000313" key="5">
    <source>
        <dbReference type="Proteomes" id="UP000597138"/>
    </source>
</evidence>
<accession>A0A069P8M9</accession>